<evidence type="ECO:0000256" key="6">
    <source>
        <dbReference type="SAM" id="MobiDB-lite"/>
    </source>
</evidence>
<keyword evidence="1" id="KW-0493">Microtubule</keyword>
<dbReference type="PANTHER" id="PTHR47968:SF36">
    <property type="entry name" value="KINESIN HEAVY CHAIN ISOFORM X1"/>
    <property type="match status" value="1"/>
</dbReference>
<dbReference type="AlphaFoldDB" id="A0A8T1V8C2"/>
<evidence type="ECO:0000313" key="8">
    <source>
        <dbReference type="EMBL" id="KAG7377196.1"/>
    </source>
</evidence>
<gene>
    <name evidence="8" type="ORF">PHYPSEUDO_012029</name>
</gene>
<dbReference type="GO" id="GO:0005524">
    <property type="term" value="F:ATP binding"/>
    <property type="evidence" value="ECO:0007669"/>
    <property type="project" value="InterPro"/>
</dbReference>
<feature type="region of interest" description="Disordered" evidence="6">
    <location>
        <begin position="244"/>
        <end position="385"/>
    </location>
</feature>
<dbReference type="InterPro" id="IPR027640">
    <property type="entry name" value="Kinesin-like_fam"/>
</dbReference>
<evidence type="ECO:0000256" key="2">
    <source>
        <dbReference type="ARBA" id="ARBA00023054"/>
    </source>
</evidence>
<evidence type="ECO:0000313" key="9">
    <source>
        <dbReference type="Proteomes" id="UP000694044"/>
    </source>
</evidence>
<feature type="coiled-coil region" evidence="5">
    <location>
        <begin position="61"/>
        <end position="127"/>
    </location>
</feature>
<dbReference type="PANTHER" id="PTHR47968">
    <property type="entry name" value="CENTROMERE PROTEIN E"/>
    <property type="match status" value="1"/>
</dbReference>
<keyword evidence="9" id="KW-1185">Reference proteome</keyword>
<organism evidence="8 9">
    <name type="scientific">Phytophthora pseudosyringae</name>
    <dbReference type="NCBI Taxonomy" id="221518"/>
    <lineage>
        <taxon>Eukaryota</taxon>
        <taxon>Sar</taxon>
        <taxon>Stramenopiles</taxon>
        <taxon>Oomycota</taxon>
        <taxon>Peronosporomycetes</taxon>
        <taxon>Peronosporales</taxon>
        <taxon>Peronosporaceae</taxon>
        <taxon>Phytophthora</taxon>
    </lineage>
</organism>
<evidence type="ECO:0000256" key="5">
    <source>
        <dbReference type="SAM" id="Coils"/>
    </source>
</evidence>
<dbReference type="PROSITE" id="PS50067">
    <property type="entry name" value="KINESIN_MOTOR_2"/>
    <property type="match status" value="1"/>
</dbReference>
<comment type="caution">
    <text evidence="4">Lacks conserved residue(s) required for the propagation of feature annotation.</text>
</comment>
<evidence type="ECO:0000259" key="7">
    <source>
        <dbReference type="PROSITE" id="PS50067"/>
    </source>
</evidence>
<feature type="compositionally biased region" description="Basic and acidic residues" evidence="6">
    <location>
        <begin position="244"/>
        <end position="255"/>
    </location>
</feature>
<evidence type="ECO:0000256" key="4">
    <source>
        <dbReference type="PROSITE-ProRule" id="PRU00283"/>
    </source>
</evidence>
<feature type="coiled-coil region" evidence="5">
    <location>
        <begin position="207"/>
        <end position="241"/>
    </location>
</feature>
<name>A0A8T1V8C2_9STRA</name>
<dbReference type="InterPro" id="IPR001752">
    <property type="entry name" value="Kinesin_motor_dom"/>
</dbReference>
<dbReference type="GO" id="GO:0005874">
    <property type="term" value="C:microtubule"/>
    <property type="evidence" value="ECO:0007669"/>
    <property type="project" value="UniProtKB-KW"/>
</dbReference>
<dbReference type="GO" id="GO:0003777">
    <property type="term" value="F:microtubule motor activity"/>
    <property type="evidence" value="ECO:0007669"/>
    <property type="project" value="InterPro"/>
</dbReference>
<keyword evidence="3" id="KW-0505">Motor protein</keyword>
<evidence type="ECO:0000256" key="3">
    <source>
        <dbReference type="ARBA" id="ARBA00023175"/>
    </source>
</evidence>
<dbReference type="GO" id="GO:0008017">
    <property type="term" value="F:microtubule binding"/>
    <property type="evidence" value="ECO:0007669"/>
    <property type="project" value="InterPro"/>
</dbReference>
<sequence>MLTSVLRGSLGGNCKSVFIATLNPESDFQDESISTCRFMQRCSEVAVDVAVNTEVDTEKRLAAVEKLNAELETTNLELQQRGVQLEKDIEAQALQFAKQKQQWERHLALAQEETQEALAEAKSARDRSDQAGRKVDWMHCEEIVERLLLTGDLPREELDNPRSEGEFEEARLLYEAVAQGVRELGMATALGCLVVLKENTFFASNTAAELQELMSQQTRTVEVLEQRLLDQKREAELLRDQIHSITESKKQEGDPKTSTPQSRAHTGALQKRQHSHRRTSESGRGGSTGDRDTSNSGSDSENDTEASETHEYDRPSAARLGSPPTKPEPIGRDRKASKRSEYSNSSISEETTLDYKQTTVRGAAVTTDGGESPVPPPAGNPRKSGSDLIRKRMELLRNGSLFVKYGRFGKPHVRFVWCSADLEYLNYRKVNSTAPKAAIPTRTIVRVCLGQDTRVFERAKQPARAPHCFSVEYEENRTLDLEIADGESPEAKKSKRSDWVEALQFLIKLKAAPRRETSSSRSNAESIT</sequence>
<dbReference type="OrthoDB" id="3176171at2759"/>
<proteinExistence type="inferred from homology"/>
<dbReference type="Proteomes" id="UP000694044">
    <property type="component" value="Unassembled WGS sequence"/>
</dbReference>
<dbReference type="EMBL" id="JAGDFM010000563">
    <property type="protein sequence ID" value="KAG7377196.1"/>
    <property type="molecule type" value="Genomic_DNA"/>
</dbReference>
<keyword evidence="2 5" id="KW-0175">Coiled coil</keyword>
<feature type="compositionally biased region" description="Basic and acidic residues" evidence="6">
    <location>
        <begin position="307"/>
        <end position="316"/>
    </location>
</feature>
<reference evidence="8" key="1">
    <citation type="submission" date="2021-02" db="EMBL/GenBank/DDBJ databases">
        <authorList>
            <person name="Palmer J.M."/>
        </authorList>
    </citation>
    <scope>NUCLEOTIDE SEQUENCE</scope>
    <source>
        <strain evidence="8">SCRP734</strain>
    </source>
</reference>
<protein>
    <recommendedName>
        <fullName evidence="7">Kinesin motor domain-containing protein</fullName>
    </recommendedName>
</protein>
<comment type="caution">
    <text evidence="8">The sequence shown here is derived from an EMBL/GenBank/DDBJ whole genome shotgun (WGS) entry which is preliminary data.</text>
</comment>
<feature type="compositionally biased region" description="Basic and acidic residues" evidence="6">
    <location>
        <begin position="329"/>
        <end position="341"/>
    </location>
</feature>
<accession>A0A8T1V8C2</accession>
<comment type="similarity">
    <text evidence="4">Belongs to the TRAFAC class myosin-kinesin ATPase superfamily. Kinesin family.</text>
</comment>
<evidence type="ECO:0000256" key="1">
    <source>
        <dbReference type="ARBA" id="ARBA00022701"/>
    </source>
</evidence>
<feature type="domain" description="Kinesin motor" evidence="7">
    <location>
        <begin position="1"/>
        <end position="45"/>
    </location>
</feature>
<dbReference type="GO" id="GO:0007018">
    <property type="term" value="P:microtubule-based movement"/>
    <property type="evidence" value="ECO:0007669"/>
    <property type="project" value="InterPro"/>
</dbReference>
<feature type="compositionally biased region" description="Polar residues" evidence="6">
    <location>
        <begin position="342"/>
        <end position="360"/>
    </location>
</feature>